<dbReference type="InterPro" id="IPR008218">
    <property type="entry name" value="ATPase_V1-cplx_f_g_su"/>
</dbReference>
<keyword evidence="2 4" id="KW-0813">Transport</keyword>
<dbReference type="Pfam" id="PF01990">
    <property type="entry name" value="ATP-synt_F"/>
    <property type="match status" value="1"/>
</dbReference>
<dbReference type="EMBL" id="NIOJ01000002">
    <property type="protein sequence ID" value="PNU01401.1"/>
    <property type="molecule type" value="Genomic_DNA"/>
</dbReference>
<dbReference type="Gene3D" id="3.40.50.10580">
    <property type="entry name" value="ATPase, V1 complex, subunit F"/>
    <property type="match status" value="1"/>
</dbReference>
<proteinExistence type="inferred from homology"/>
<dbReference type="GO" id="GO:0005524">
    <property type="term" value="F:ATP binding"/>
    <property type="evidence" value="ECO:0007669"/>
    <property type="project" value="UniProtKB-UniRule"/>
</dbReference>
<organism evidence="5 6">
    <name type="scientific">Clostridium thermosuccinogenes</name>
    <dbReference type="NCBI Taxonomy" id="84032"/>
    <lineage>
        <taxon>Bacteria</taxon>
        <taxon>Bacillati</taxon>
        <taxon>Bacillota</taxon>
        <taxon>Clostridia</taxon>
        <taxon>Eubacteriales</taxon>
        <taxon>Clostridiaceae</taxon>
        <taxon>Clostridium</taxon>
    </lineage>
</organism>
<dbReference type="HAMAP" id="MF_00312">
    <property type="entry name" value="ATP_synth_F_arch"/>
    <property type="match status" value="1"/>
</dbReference>
<dbReference type="GO" id="GO:0046933">
    <property type="term" value="F:proton-transporting ATP synthase activity, rotational mechanism"/>
    <property type="evidence" value="ECO:0007669"/>
    <property type="project" value="UniProtKB-UniRule"/>
</dbReference>
<gene>
    <name evidence="4" type="primary">atpF</name>
    <name evidence="5" type="ORF">CDQ84_01680</name>
</gene>
<dbReference type="SUPFAM" id="SSF159468">
    <property type="entry name" value="AtpF-like"/>
    <property type="match status" value="1"/>
</dbReference>
<keyword evidence="4" id="KW-0375">Hydrogen ion transport</keyword>
<dbReference type="GO" id="GO:0042777">
    <property type="term" value="P:proton motive force-driven plasma membrane ATP synthesis"/>
    <property type="evidence" value="ECO:0007669"/>
    <property type="project" value="UniProtKB-UniRule"/>
</dbReference>
<accession>A0A2K2FMF1</accession>
<dbReference type="NCBIfam" id="NF002384">
    <property type="entry name" value="PRK01395.1"/>
    <property type="match status" value="1"/>
</dbReference>
<evidence type="ECO:0000256" key="3">
    <source>
        <dbReference type="ARBA" id="ARBA00023065"/>
    </source>
</evidence>
<dbReference type="AlphaFoldDB" id="A0A2K2FMF1"/>
<comment type="similarity">
    <text evidence="1 4">Belongs to the V-ATPase F subunit family.</text>
</comment>
<sequence length="106" mass="11535">MYKIGVIGDKDSVLGFKAIGMSVFSVTDPQEAGEVLDRMAEGDYAVIYITEQIAKDIMDKIDKYKDRKLPAIIPIPGNQGSLGIGMLGVKKSVERAVGADILFRDE</sequence>
<protein>
    <recommendedName>
        <fullName evidence="4">V-type ATP synthase subunit F</fullName>
    </recommendedName>
    <alternativeName>
        <fullName evidence="4">V-ATPase subunit F</fullName>
    </alternativeName>
</protein>
<comment type="caution">
    <text evidence="5">The sequence shown here is derived from an EMBL/GenBank/DDBJ whole genome shotgun (WGS) entry which is preliminary data.</text>
</comment>
<dbReference type="InterPro" id="IPR036906">
    <property type="entry name" value="ATPase_V1_fsu_sf"/>
</dbReference>
<comment type="function">
    <text evidence="4">Produces ATP from ADP in the presence of a proton gradient across the membrane.</text>
</comment>
<dbReference type="Proteomes" id="UP000236151">
    <property type="component" value="Unassembled WGS sequence"/>
</dbReference>
<evidence type="ECO:0000313" key="6">
    <source>
        <dbReference type="Proteomes" id="UP000236151"/>
    </source>
</evidence>
<keyword evidence="4" id="KW-0066">ATP synthesis</keyword>
<evidence type="ECO:0000256" key="4">
    <source>
        <dbReference type="HAMAP-Rule" id="MF_00312"/>
    </source>
</evidence>
<dbReference type="InterPro" id="IPR022944">
    <property type="entry name" value="ATPase_V1-cplx_fsu_bac/arc"/>
</dbReference>
<dbReference type="OrthoDB" id="5311at2"/>
<keyword evidence="3 4" id="KW-0406">Ion transport</keyword>
<dbReference type="KEGG" id="cthd:CDO33_04040"/>
<name>A0A2K2FMF1_9CLOT</name>
<keyword evidence="6" id="KW-1185">Reference proteome</keyword>
<evidence type="ECO:0000256" key="2">
    <source>
        <dbReference type="ARBA" id="ARBA00022448"/>
    </source>
</evidence>
<evidence type="ECO:0000256" key="1">
    <source>
        <dbReference type="ARBA" id="ARBA00010148"/>
    </source>
</evidence>
<dbReference type="RefSeq" id="WP_103079981.1">
    <property type="nucleotide sequence ID" value="NZ_CP021850.1"/>
</dbReference>
<dbReference type="GO" id="GO:0046961">
    <property type="term" value="F:proton-transporting ATPase activity, rotational mechanism"/>
    <property type="evidence" value="ECO:0007669"/>
    <property type="project" value="InterPro"/>
</dbReference>
<reference evidence="5 6" key="1">
    <citation type="submission" date="2017-06" db="EMBL/GenBank/DDBJ databases">
        <title>Investigating the central metabolism of Clostridium thermosuccinogenes.</title>
        <authorList>
            <person name="Koendjbiharie J.G."/>
            <person name="van Kranenburg R."/>
        </authorList>
    </citation>
    <scope>NUCLEOTIDE SEQUENCE [LARGE SCALE GENOMIC DNA]</scope>
    <source>
        <strain evidence="5 6">DSM 5806</strain>
    </source>
</reference>
<evidence type="ECO:0000313" key="5">
    <source>
        <dbReference type="EMBL" id="PNU01401.1"/>
    </source>
</evidence>